<dbReference type="InterPro" id="IPR020557">
    <property type="entry name" value="Fumarate_lyase_CS"/>
</dbReference>
<gene>
    <name evidence="4" type="ORF">GCM10007301_18170</name>
</gene>
<dbReference type="AlphaFoldDB" id="A0A917BVE4"/>
<dbReference type="GO" id="GO:0019619">
    <property type="term" value="P:3,4-dihydroxybenzoate catabolic process"/>
    <property type="evidence" value="ECO:0007669"/>
    <property type="project" value="InterPro"/>
</dbReference>
<feature type="domain" description="Fumarate lyase N-terminal" evidence="3">
    <location>
        <begin position="35"/>
        <end position="289"/>
    </location>
</feature>
<dbReference type="PRINTS" id="PR00145">
    <property type="entry name" value="ARGSUCLYASE"/>
</dbReference>
<evidence type="ECO:0000313" key="4">
    <source>
        <dbReference type="EMBL" id="GGF58831.1"/>
    </source>
</evidence>
<comment type="caution">
    <text evidence="4">The sequence shown here is derived from an EMBL/GenBank/DDBJ whole genome shotgun (WGS) entry which is preliminary data.</text>
</comment>
<dbReference type="GO" id="GO:0047472">
    <property type="term" value="F:3-carboxy-cis,cis-muconate cycloisomerase activity"/>
    <property type="evidence" value="ECO:0007669"/>
    <property type="project" value="UniProtKB-UniRule"/>
</dbReference>
<reference evidence="4" key="1">
    <citation type="journal article" date="2014" name="Int. J. Syst. Evol. Microbiol.">
        <title>Complete genome sequence of Corynebacterium casei LMG S-19264T (=DSM 44701T), isolated from a smear-ripened cheese.</title>
        <authorList>
            <consortium name="US DOE Joint Genome Institute (JGI-PGF)"/>
            <person name="Walter F."/>
            <person name="Albersmeier A."/>
            <person name="Kalinowski J."/>
            <person name="Ruckert C."/>
        </authorList>
    </citation>
    <scope>NUCLEOTIDE SEQUENCE</scope>
    <source>
        <strain evidence="4">CCM 7897</strain>
    </source>
</reference>
<evidence type="ECO:0000256" key="2">
    <source>
        <dbReference type="NCBIfam" id="TIGR02426"/>
    </source>
</evidence>
<proteinExistence type="inferred from homology"/>
<dbReference type="SUPFAM" id="SSF48557">
    <property type="entry name" value="L-aspartase-like"/>
    <property type="match status" value="1"/>
</dbReference>
<dbReference type="PRINTS" id="PR00149">
    <property type="entry name" value="FUMRATELYASE"/>
</dbReference>
<dbReference type="Pfam" id="PF00206">
    <property type="entry name" value="Lyase_1"/>
    <property type="match status" value="1"/>
</dbReference>
<accession>A0A917BVE4</accession>
<dbReference type="PROSITE" id="PS00163">
    <property type="entry name" value="FUMARATE_LYASES"/>
    <property type="match status" value="1"/>
</dbReference>
<evidence type="ECO:0000313" key="5">
    <source>
        <dbReference type="Proteomes" id="UP000606044"/>
    </source>
</evidence>
<dbReference type="GO" id="GO:0016829">
    <property type="term" value="F:lyase activity"/>
    <property type="evidence" value="ECO:0007669"/>
    <property type="project" value="UniProtKB-ARBA"/>
</dbReference>
<dbReference type="NCBIfam" id="TIGR02426">
    <property type="entry name" value="protocat_pcaB"/>
    <property type="match status" value="1"/>
</dbReference>
<dbReference type="InterPro" id="IPR012789">
    <property type="entry name" value="Protocat_PcaB-like"/>
</dbReference>
<protein>
    <recommendedName>
        <fullName evidence="2">3-carboxy-cis,cis-muconate cycloisomerase</fullName>
        <ecNumber evidence="2">5.5.1.2</ecNumber>
    </recommendedName>
</protein>
<dbReference type="EC" id="5.5.1.2" evidence="2"/>
<organism evidence="4 5">
    <name type="scientific">Azorhizobium oxalatiphilum</name>
    <dbReference type="NCBI Taxonomy" id="980631"/>
    <lineage>
        <taxon>Bacteria</taxon>
        <taxon>Pseudomonadati</taxon>
        <taxon>Pseudomonadota</taxon>
        <taxon>Alphaproteobacteria</taxon>
        <taxon>Hyphomicrobiales</taxon>
        <taxon>Xanthobacteraceae</taxon>
        <taxon>Azorhizobium</taxon>
    </lineage>
</organism>
<dbReference type="Proteomes" id="UP000606044">
    <property type="component" value="Unassembled WGS sequence"/>
</dbReference>
<comment type="similarity">
    <text evidence="1">Belongs to the class-II fumarase/aspartase family.</text>
</comment>
<evidence type="ECO:0000259" key="3">
    <source>
        <dbReference type="Pfam" id="PF00206"/>
    </source>
</evidence>
<reference evidence="4" key="2">
    <citation type="submission" date="2020-09" db="EMBL/GenBank/DDBJ databases">
        <authorList>
            <person name="Sun Q."/>
            <person name="Sedlacek I."/>
        </authorList>
    </citation>
    <scope>NUCLEOTIDE SEQUENCE</scope>
    <source>
        <strain evidence="4">CCM 7897</strain>
    </source>
</reference>
<dbReference type="Gene3D" id="1.20.200.10">
    <property type="entry name" value="Fumarase/aspartase (Central domain)"/>
    <property type="match status" value="1"/>
</dbReference>
<sequence length="348" mass="36401">MGTTAFDHPWLSGLLGDAETRDALSPAREIAAMLAFEVALAEAQARHGLVPEASASGIRRVCSAFTPDMAALAAATSRDGVVVPELVRQLRQAVGAAHASHVHLGATSQDVIDTALMLRLKPILVLMQQRLGRITDRLDALNTAFGTRPLMGRTRMQAATPITVADRLGAWRAPLASHAARLAALRLPVQFGGATGTLAALGHHGPTVRGTLADLLGLADLAQWHTDRTLIMDIGHAMALITGSLGKLGQDVALMAQMGEEIALSGGGGSSAMPHKQNPVAAEMLVALARFTAGATGTLQQAMVHEQERSGAAWTVEWLVLPQMVLACGGALRLAEELLGNIRRLGPA</sequence>
<keyword evidence="5" id="KW-1185">Reference proteome</keyword>
<evidence type="ECO:0000256" key="1">
    <source>
        <dbReference type="ARBA" id="ARBA00034772"/>
    </source>
</evidence>
<dbReference type="InterPro" id="IPR022761">
    <property type="entry name" value="Fumarate_lyase_N"/>
</dbReference>
<dbReference type="RefSeq" id="WP_188577668.1">
    <property type="nucleotide sequence ID" value="NZ_BMCT01000002.1"/>
</dbReference>
<dbReference type="PANTHER" id="PTHR43172:SF2">
    <property type="entry name" value="ADENYLOSUCCINATE LYASE C-TERMINAL DOMAIN-CONTAINING PROTEIN"/>
    <property type="match status" value="1"/>
</dbReference>
<dbReference type="InterPro" id="IPR008948">
    <property type="entry name" value="L-Aspartase-like"/>
</dbReference>
<name>A0A917BVE4_9HYPH</name>
<dbReference type="InterPro" id="IPR000362">
    <property type="entry name" value="Fumarate_lyase_fam"/>
</dbReference>
<dbReference type="PANTHER" id="PTHR43172">
    <property type="entry name" value="ADENYLOSUCCINATE LYASE"/>
    <property type="match status" value="1"/>
</dbReference>
<dbReference type="NCBIfam" id="NF004631">
    <property type="entry name" value="PRK05975.1"/>
    <property type="match status" value="1"/>
</dbReference>
<dbReference type="EMBL" id="BMCT01000002">
    <property type="protein sequence ID" value="GGF58831.1"/>
    <property type="molecule type" value="Genomic_DNA"/>
</dbReference>